<protein>
    <submittedName>
        <fullName evidence="2">Uncharacterized protein</fullName>
    </submittedName>
</protein>
<comment type="caution">
    <text evidence="2">The sequence shown here is derived from an EMBL/GenBank/DDBJ whole genome shotgun (WGS) entry which is preliminary data.</text>
</comment>
<dbReference type="Proteomes" id="UP001498501">
    <property type="component" value="Unassembled WGS sequence"/>
</dbReference>
<dbReference type="RefSeq" id="WP_004703529.1">
    <property type="nucleotide sequence ID" value="NZ_JBBMLE010000015.1"/>
</dbReference>
<evidence type="ECO:0000313" key="2">
    <source>
        <dbReference type="EMBL" id="MEK0251983.1"/>
    </source>
</evidence>
<feature type="coiled-coil region" evidence="1">
    <location>
        <begin position="80"/>
        <end position="107"/>
    </location>
</feature>
<gene>
    <name evidence="2" type="ORF">WM018_05490</name>
</gene>
<sequence length="138" mass="16019">MATAPRLTNDRIEIALKLLDGWTGKLTWSRYLALLELDIGHKYTKAALLRHPKFKDAWDKRRWNENPDRNIAKGFGNHGLQTALEKIEKLEATIERLENENNLLTEKFVVWATNATNRGLSLEDLDRAIPSHTRKNFR</sequence>
<reference evidence="2 3" key="1">
    <citation type="submission" date="2024-03" db="EMBL/GenBank/DDBJ databases">
        <title>Cross-transmission of Acinetobacter junii carrying blaOXA-58 in a neonatal intensive care unit.</title>
        <authorList>
            <person name="Bour M."/>
            <person name="Potron A."/>
            <person name="Lecointe D."/>
        </authorList>
    </citation>
    <scope>NUCLEOTIDE SEQUENCE [LARGE SCALE GENOMIC DNA]</scope>
    <source>
        <strain evidence="2 3">21A3096 case 1</strain>
    </source>
</reference>
<organism evidence="2 3">
    <name type="scientific">Acinetobacter junii</name>
    <dbReference type="NCBI Taxonomy" id="40215"/>
    <lineage>
        <taxon>Bacteria</taxon>
        <taxon>Pseudomonadati</taxon>
        <taxon>Pseudomonadota</taxon>
        <taxon>Gammaproteobacteria</taxon>
        <taxon>Moraxellales</taxon>
        <taxon>Moraxellaceae</taxon>
        <taxon>Acinetobacter</taxon>
    </lineage>
</organism>
<evidence type="ECO:0000313" key="3">
    <source>
        <dbReference type="Proteomes" id="UP001498501"/>
    </source>
</evidence>
<name>A0ABU8ZEI6_ACIJU</name>
<proteinExistence type="predicted"/>
<accession>A0ABU8ZEI6</accession>
<evidence type="ECO:0000256" key="1">
    <source>
        <dbReference type="SAM" id="Coils"/>
    </source>
</evidence>
<keyword evidence="1" id="KW-0175">Coiled coil</keyword>
<keyword evidence="3" id="KW-1185">Reference proteome</keyword>
<dbReference type="EMBL" id="JBBMLE010000015">
    <property type="protein sequence ID" value="MEK0251983.1"/>
    <property type="molecule type" value="Genomic_DNA"/>
</dbReference>